<feature type="transmembrane region" description="Helical" evidence="8">
    <location>
        <begin position="98"/>
        <end position="122"/>
    </location>
</feature>
<dbReference type="RefSeq" id="WP_218126996.1">
    <property type="nucleotide sequence ID" value="NZ_FNFO01000001.1"/>
</dbReference>
<accession>A0A1G8Y1N7</accession>
<feature type="transmembrane region" description="Helical" evidence="8">
    <location>
        <begin position="295"/>
        <end position="317"/>
    </location>
</feature>
<dbReference type="EMBL" id="FNFO01000001">
    <property type="protein sequence ID" value="SDJ95950.1"/>
    <property type="molecule type" value="Genomic_DNA"/>
</dbReference>
<dbReference type="GO" id="GO:0033214">
    <property type="term" value="P:siderophore-iron import into cell"/>
    <property type="evidence" value="ECO:0007669"/>
    <property type="project" value="TreeGrafter"/>
</dbReference>
<keyword evidence="3" id="KW-0813">Transport</keyword>
<sequence>MKTLPSTSRSSGPLLLALAGAVLVFFALDVAVGSVTIPMREVVTIVFGGTSTEPAWINIVQKIRLPKAMTAVLVGMALSVGGLQMQTLFRNPLAGPSVLGVTAGASLGVAAVMLASGSAATLMGIRQFGLSGSWLLVMAATLGAAAVLGLVLLISLRVRDYVVVLIVGLMVGNLTLALVSLWQYFSAPAEIQDYLLWTFGSLGGVTQAQLWTLALVVGLGLLLTLGTVKPLNALLLGEEYARTLGLTVRRIRLLIIAATSLLAGSVTAFCGPIGFIGIAVPHLARALFHTADHRVLLPATALIGAALMLLCDVIAQWPGSATALPINAITALFGSPVVIWVILRRRHLKSHFA</sequence>
<evidence type="ECO:0000256" key="2">
    <source>
        <dbReference type="ARBA" id="ARBA00007935"/>
    </source>
</evidence>
<reference evidence="9 10" key="1">
    <citation type="submission" date="2016-10" db="EMBL/GenBank/DDBJ databases">
        <authorList>
            <person name="de Groot N.N."/>
        </authorList>
    </citation>
    <scope>NUCLEOTIDE SEQUENCE [LARGE SCALE GENOMIC DNA]</scope>
    <source>
        <strain evidence="9 10">DSM 25186</strain>
    </source>
</reference>
<comment type="subcellular location">
    <subcellularLocation>
        <location evidence="1">Cell membrane</location>
        <topology evidence="1">Multi-pass membrane protein</topology>
    </subcellularLocation>
</comment>
<feature type="transmembrane region" description="Helical" evidence="8">
    <location>
        <begin position="323"/>
        <end position="343"/>
    </location>
</feature>
<evidence type="ECO:0000256" key="1">
    <source>
        <dbReference type="ARBA" id="ARBA00004651"/>
    </source>
</evidence>
<feature type="transmembrane region" description="Helical" evidence="8">
    <location>
        <begin position="161"/>
        <end position="182"/>
    </location>
</feature>
<gene>
    <name evidence="9" type="ORF">SAMN05421823_101525</name>
</gene>
<evidence type="ECO:0000256" key="8">
    <source>
        <dbReference type="SAM" id="Phobius"/>
    </source>
</evidence>
<feature type="transmembrane region" description="Helical" evidence="8">
    <location>
        <begin position="134"/>
        <end position="155"/>
    </location>
</feature>
<dbReference type="Proteomes" id="UP000198510">
    <property type="component" value="Unassembled WGS sequence"/>
</dbReference>
<evidence type="ECO:0000256" key="3">
    <source>
        <dbReference type="ARBA" id="ARBA00022448"/>
    </source>
</evidence>
<evidence type="ECO:0000313" key="9">
    <source>
        <dbReference type="EMBL" id="SDJ95950.1"/>
    </source>
</evidence>
<evidence type="ECO:0000313" key="10">
    <source>
        <dbReference type="Proteomes" id="UP000198510"/>
    </source>
</evidence>
<evidence type="ECO:0000256" key="6">
    <source>
        <dbReference type="ARBA" id="ARBA00022989"/>
    </source>
</evidence>
<feature type="transmembrane region" description="Helical" evidence="8">
    <location>
        <begin position="253"/>
        <end position="283"/>
    </location>
</feature>
<dbReference type="CDD" id="cd06550">
    <property type="entry name" value="TM_ABC_iron-siderophores_like"/>
    <property type="match status" value="1"/>
</dbReference>
<comment type="similarity">
    <text evidence="2">Belongs to the binding-protein-dependent transport system permease family. FecCD subfamily.</text>
</comment>
<keyword evidence="4" id="KW-1003">Cell membrane</keyword>
<organism evidence="9 10">
    <name type="scientific">Catalinimonas alkaloidigena</name>
    <dbReference type="NCBI Taxonomy" id="1075417"/>
    <lineage>
        <taxon>Bacteria</taxon>
        <taxon>Pseudomonadati</taxon>
        <taxon>Bacteroidota</taxon>
        <taxon>Cytophagia</taxon>
        <taxon>Cytophagales</taxon>
        <taxon>Catalimonadaceae</taxon>
        <taxon>Catalinimonas</taxon>
    </lineage>
</organism>
<protein>
    <submittedName>
        <fullName evidence="9">Iron complex transport system permease protein</fullName>
    </submittedName>
</protein>
<keyword evidence="6 8" id="KW-1133">Transmembrane helix</keyword>
<dbReference type="GO" id="GO:0005886">
    <property type="term" value="C:plasma membrane"/>
    <property type="evidence" value="ECO:0007669"/>
    <property type="project" value="UniProtKB-SubCell"/>
</dbReference>
<dbReference type="Gene3D" id="1.10.3470.10">
    <property type="entry name" value="ABC transporter involved in vitamin B12 uptake, BtuC"/>
    <property type="match status" value="1"/>
</dbReference>
<evidence type="ECO:0000256" key="7">
    <source>
        <dbReference type="ARBA" id="ARBA00023136"/>
    </source>
</evidence>
<dbReference type="Pfam" id="PF01032">
    <property type="entry name" value="FecCD"/>
    <property type="match status" value="1"/>
</dbReference>
<dbReference type="PANTHER" id="PTHR30472">
    <property type="entry name" value="FERRIC ENTEROBACTIN TRANSPORT SYSTEM PERMEASE PROTEIN"/>
    <property type="match status" value="1"/>
</dbReference>
<feature type="transmembrane region" description="Helical" evidence="8">
    <location>
        <begin position="194"/>
        <end position="223"/>
    </location>
</feature>
<keyword evidence="10" id="KW-1185">Reference proteome</keyword>
<keyword evidence="7 8" id="KW-0472">Membrane</keyword>
<dbReference type="STRING" id="1075417.SAMN05421823_101525"/>
<dbReference type="GO" id="GO:0022857">
    <property type="term" value="F:transmembrane transporter activity"/>
    <property type="evidence" value="ECO:0007669"/>
    <property type="project" value="InterPro"/>
</dbReference>
<name>A0A1G8Y1N7_9BACT</name>
<dbReference type="InterPro" id="IPR037294">
    <property type="entry name" value="ABC_BtuC-like"/>
</dbReference>
<dbReference type="AlphaFoldDB" id="A0A1G8Y1N7"/>
<keyword evidence="5 8" id="KW-0812">Transmembrane</keyword>
<dbReference type="InterPro" id="IPR000522">
    <property type="entry name" value="ABC_transptr_permease_BtuC"/>
</dbReference>
<evidence type="ECO:0000256" key="4">
    <source>
        <dbReference type="ARBA" id="ARBA00022475"/>
    </source>
</evidence>
<evidence type="ECO:0000256" key="5">
    <source>
        <dbReference type="ARBA" id="ARBA00022692"/>
    </source>
</evidence>
<dbReference type="PANTHER" id="PTHR30472:SF41">
    <property type="entry name" value="TRANSPORT SYSTEM PERMEASE PROTEIN"/>
    <property type="match status" value="1"/>
</dbReference>
<dbReference type="SUPFAM" id="SSF81345">
    <property type="entry name" value="ABC transporter involved in vitamin B12 uptake, BtuC"/>
    <property type="match status" value="1"/>
</dbReference>
<proteinExistence type="inferred from homology"/>